<gene>
    <name evidence="1" type="ORF">CNR29_07265</name>
</gene>
<name>A0A2A3TXJ8_LEVBR</name>
<accession>A0A2A3TXJ8</accession>
<comment type="caution">
    <text evidence="1">The sequence shown here is derived from an EMBL/GenBank/DDBJ whole genome shotgun (WGS) entry which is preliminary data.</text>
</comment>
<dbReference type="AlphaFoldDB" id="A0A2A3TXJ8"/>
<proteinExistence type="predicted"/>
<evidence type="ECO:0000313" key="2">
    <source>
        <dbReference type="Proteomes" id="UP000217918"/>
    </source>
</evidence>
<dbReference type="RefSeq" id="WP_096110050.1">
    <property type="nucleotide sequence ID" value="NZ_NVYO01000001.1"/>
</dbReference>
<dbReference type="Proteomes" id="UP000217918">
    <property type="component" value="Unassembled WGS sequence"/>
</dbReference>
<protein>
    <submittedName>
        <fullName evidence="1">Uncharacterized protein</fullName>
    </submittedName>
</protein>
<evidence type="ECO:0000313" key="1">
    <source>
        <dbReference type="EMBL" id="PBQ23824.1"/>
    </source>
</evidence>
<dbReference type="EMBL" id="NVYO01000001">
    <property type="protein sequence ID" value="PBQ23824.1"/>
    <property type="molecule type" value="Genomic_DNA"/>
</dbReference>
<sequence length="144" mass="15489">MTLLVGGNEVTKVMLGSNVLFDKTAAWHDYPNIDEEVTGGALVYKWLTPTSFQIMGMLQTKSHSFRIAPPDGYKFVRTNSTSASVGWTGSAATGNSILIFMHLSVDSKGSMLSMVDSNGSLSGSSFLYIGVDNPVTVTVEKLEE</sequence>
<reference evidence="1 2" key="1">
    <citation type="submission" date="2017-09" db="EMBL/GenBank/DDBJ databases">
        <title>Genome sequence of Lactobacillus brevis D7.</title>
        <authorList>
            <person name="Kwon M.-S."/>
            <person name="Lim S.K."/>
            <person name="Choi H.-J."/>
        </authorList>
    </citation>
    <scope>NUCLEOTIDE SEQUENCE [LARGE SCALE GENOMIC DNA]</scope>
    <source>
        <strain evidence="1 2">D7</strain>
    </source>
</reference>
<organism evidence="1 2">
    <name type="scientific">Levilactobacillus brevis</name>
    <name type="common">Lactobacillus brevis</name>
    <dbReference type="NCBI Taxonomy" id="1580"/>
    <lineage>
        <taxon>Bacteria</taxon>
        <taxon>Bacillati</taxon>
        <taxon>Bacillota</taxon>
        <taxon>Bacilli</taxon>
        <taxon>Lactobacillales</taxon>
        <taxon>Lactobacillaceae</taxon>
        <taxon>Levilactobacillus</taxon>
    </lineage>
</organism>